<dbReference type="EMBL" id="MZ501108">
    <property type="protein sequence ID" value="QXV85173.1"/>
    <property type="molecule type" value="Genomic_DNA"/>
</dbReference>
<dbReference type="RefSeq" id="YP_011992269.1">
    <property type="nucleotide sequence ID" value="NC_105114.1"/>
</dbReference>
<sequence length="61" mass="6848">MAQRVTVHLSREFPGRESRCNQLVVSVMSFGEPPQLKIIVCLSLPFRVVTCSAYLLGLITR</sequence>
<evidence type="ECO:0000313" key="1">
    <source>
        <dbReference type="EMBL" id="QXV85173.1"/>
    </source>
</evidence>
<organism evidence="1 2">
    <name type="scientific">Escherichia phage TrudiGerster</name>
    <dbReference type="NCBI Taxonomy" id="2851991"/>
    <lineage>
        <taxon>Viruses</taxon>
        <taxon>Duplodnaviria</taxon>
        <taxon>Heunggongvirae</taxon>
        <taxon>Uroviricota</taxon>
        <taxon>Caudoviricetes</taxon>
        <taxon>Demerecviridae</taxon>
        <taxon>Markadamsvirinae</taxon>
        <taxon>Epseptimavirus</taxon>
        <taxon>Epseptimavirus trudigerster</taxon>
    </lineage>
</organism>
<name>A0AAE7W184_9CAUD</name>
<protein>
    <submittedName>
        <fullName evidence="1">Uncharacterized protein</fullName>
    </submittedName>
</protein>
<proteinExistence type="predicted"/>
<dbReference type="GeneID" id="300968853"/>
<reference evidence="2" key="1">
    <citation type="journal article" date="2021" name="PLoS Biol.">
        <title>Systematic exploration of Escherichia coli phage-host interactions with the BASEL phage collection.</title>
        <authorList>
            <person name="Maffei E."/>
            <person name="Shaidullina A."/>
            <person name="Burkolter M."/>
            <person name="Heyer Y."/>
            <person name="Estermann F."/>
            <person name="Druelle V."/>
            <person name="Sauer P."/>
            <person name="Willi L."/>
            <person name="Michaelis S."/>
            <person name="Hilbi H."/>
            <person name="Thaler D.S."/>
            <person name="Harms A."/>
        </authorList>
    </citation>
    <scope>NUCLEOTIDE SEQUENCE [LARGE SCALE GENOMIC DNA]</scope>
    <source>
        <strain evidence="2">Bas27</strain>
    </source>
</reference>
<keyword evidence="2" id="KW-1185">Reference proteome</keyword>
<evidence type="ECO:0000313" key="2">
    <source>
        <dbReference type="Proteomes" id="UP000828574"/>
    </source>
</evidence>
<dbReference type="Proteomes" id="UP000828574">
    <property type="component" value="Segment"/>
</dbReference>
<accession>A0AAE7W184</accession>
<gene>
    <name evidence="1" type="ORF">bas27_0126</name>
</gene>